<organism evidence="1 2">
    <name type="scientific">Jeotgalibacillus soli</name>
    <dbReference type="NCBI Taxonomy" id="889306"/>
    <lineage>
        <taxon>Bacteria</taxon>
        <taxon>Bacillati</taxon>
        <taxon>Bacillota</taxon>
        <taxon>Bacilli</taxon>
        <taxon>Bacillales</taxon>
        <taxon>Caryophanaceae</taxon>
        <taxon>Jeotgalibacillus</taxon>
    </lineage>
</organism>
<comment type="caution">
    <text evidence="1">The sequence shown here is derived from an EMBL/GenBank/DDBJ whole genome shotgun (WGS) entry which is preliminary data.</text>
</comment>
<gene>
    <name evidence="1" type="ORF">KP78_28910</name>
</gene>
<sequence>MLLKSKSIVPLFTGNVKNVDKFSWGKSVREQQSLAALLQK</sequence>
<keyword evidence="2" id="KW-1185">Reference proteome</keyword>
<dbReference type="EMBL" id="JXRP01000018">
    <property type="protein sequence ID" value="KIL45347.1"/>
    <property type="molecule type" value="Genomic_DNA"/>
</dbReference>
<accession>A0A0C2V8Q8</accession>
<protein>
    <submittedName>
        <fullName evidence="1">Uncharacterized protein</fullName>
    </submittedName>
</protein>
<proteinExistence type="predicted"/>
<name>A0A0C2V8Q8_9BACL</name>
<evidence type="ECO:0000313" key="2">
    <source>
        <dbReference type="Proteomes" id="UP000031938"/>
    </source>
</evidence>
<dbReference type="PATRIC" id="fig|889306.3.peg.2904"/>
<dbReference type="AlphaFoldDB" id="A0A0C2V8Q8"/>
<evidence type="ECO:0000313" key="1">
    <source>
        <dbReference type="EMBL" id="KIL45347.1"/>
    </source>
</evidence>
<reference evidence="1 2" key="1">
    <citation type="submission" date="2015-01" db="EMBL/GenBank/DDBJ databases">
        <title>Genome sequencing of Jeotgalibacillus soli.</title>
        <authorList>
            <person name="Goh K.M."/>
            <person name="Chan K.-G."/>
            <person name="Yaakop A.S."/>
            <person name="Ee R."/>
            <person name="Gan H.M."/>
            <person name="Chan C.S."/>
        </authorList>
    </citation>
    <scope>NUCLEOTIDE SEQUENCE [LARGE SCALE GENOMIC DNA]</scope>
    <source>
        <strain evidence="1 2">P9</strain>
    </source>
</reference>
<dbReference type="Proteomes" id="UP000031938">
    <property type="component" value="Unassembled WGS sequence"/>
</dbReference>